<reference evidence="3" key="1">
    <citation type="submission" date="2018-01" db="EMBL/GenBank/DDBJ databases">
        <authorList>
            <person name="Alioto T."/>
            <person name="Alioto T."/>
        </authorList>
    </citation>
    <scope>NUCLEOTIDE SEQUENCE [LARGE SCALE GENOMIC DNA]</scope>
</reference>
<protein>
    <recommendedName>
        <fullName evidence="1">SprT-like domain-containing protein</fullName>
    </recommendedName>
</protein>
<dbReference type="OrthoDB" id="20772at2759"/>
<dbReference type="InterPro" id="IPR006640">
    <property type="entry name" value="SprT-like_domain"/>
</dbReference>
<dbReference type="SMART" id="SM00731">
    <property type="entry name" value="SprT"/>
    <property type="match status" value="1"/>
</dbReference>
<organism evidence="2 3">
    <name type="scientific">Drosophila guanche</name>
    <name type="common">Fruit fly</name>
    <dbReference type="NCBI Taxonomy" id="7266"/>
    <lineage>
        <taxon>Eukaryota</taxon>
        <taxon>Metazoa</taxon>
        <taxon>Ecdysozoa</taxon>
        <taxon>Arthropoda</taxon>
        <taxon>Hexapoda</taxon>
        <taxon>Insecta</taxon>
        <taxon>Pterygota</taxon>
        <taxon>Neoptera</taxon>
        <taxon>Endopterygota</taxon>
        <taxon>Diptera</taxon>
        <taxon>Brachycera</taxon>
        <taxon>Muscomorpha</taxon>
        <taxon>Ephydroidea</taxon>
        <taxon>Drosophilidae</taxon>
        <taxon>Drosophila</taxon>
        <taxon>Sophophora</taxon>
    </lineage>
</organism>
<dbReference type="Pfam" id="PF10263">
    <property type="entry name" value="SprT-like"/>
    <property type="match status" value="1"/>
</dbReference>
<dbReference type="AlphaFoldDB" id="A0A3B0JEN7"/>
<name>A0A3B0JEN7_DROGU</name>
<accession>A0A3B0JEN7</accession>
<dbReference type="GO" id="GO:0006974">
    <property type="term" value="P:DNA damage response"/>
    <property type="evidence" value="ECO:0007669"/>
    <property type="project" value="UniProtKB-ARBA"/>
</dbReference>
<gene>
    <name evidence="2" type="ORF">DGUA_6G001292</name>
</gene>
<keyword evidence="3" id="KW-1185">Reference proteome</keyword>
<sequence>MDQISSEILLEKKLVNALRPTSKPRGVTRRGNMKCRLIYIDLDQSVAIVRDKPVADLSLDGDADLKTRLHKFLGLLAPRRRLYNPMESHEPNNSPQKETALPSSRFFIDLDQSVAAARDKHDEDEELKVQLHKILGLRTSPKRDYNFMDNANEAEEADKVSLHTSPIEERKSKLCSDLVFQTNNGSIQEQTTTAFKEPKQWGASICQQHKKSILAFLEHDPLVYGFVESLNPKTAINMCHPRALTYRNTDFAKCRVDLVEVLYEIFNGSIFHCGLQAKIVWKSVMSTPSTSKLGFNVSGHHTAKILLCKKGIRKAGLLIKLLLHEMCHVAAFVFNGETGHGINCRKWGYQSKQLIPKLTLITNCGASYKYSCPLCSRFSFGRMEFKKDSERLRCHYCQFEVRVERWSRTDPYKLPRLNKSETAFTAFVRENYLLVDDKENTHSSKMQLLNRQFMDKRNP</sequence>
<dbReference type="PANTHER" id="PTHR23099:SF0">
    <property type="entry name" value="GERM CELL NUCLEAR ACIDIC PROTEIN"/>
    <property type="match status" value="1"/>
</dbReference>
<proteinExistence type="predicted"/>
<dbReference type="Proteomes" id="UP000268350">
    <property type="component" value="Unassembled WGS sequence"/>
</dbReference>
<feature type="domain" description="SprT-like" evidence="1">
    <location>
        <begin position="256"/>
        <end position="404"/>
    </location>
</feature>
<dbReference type="STRING" id="7266.A0A3B0JEN7"/>
<dbReference type="GO" id="GO:0005634">
    <property type="term" value="C:nucleus"/>
    <property type="evidence" value="ECO:0007669"/>
    <property type="project" value="TreeGrafter"/>
</dbReference>
<dbReference type="PANTHER" id="PTHR23099">
    <property type="entry name" value="TRANSCRIPTIONAL REGULATOR"/>
    <property type="match status" value="1"/>
</dbReference>
<evidence type="ECO:0000259" key="1">
    <source>
        <dbReference type="SMART" id="SM00731"/>
    </source>
</evidence>
<evidence type="ECO:0000313" key="2">
    <source>
        <dbReference type="EMBL" id="SPP73760.1"/>
    </source>
</evidence>
<dbReference type="EMBL" id="OUUW01000001">
    <property type="protein sequence ID" value="SPP73760.1"/>
    <property type="molecule type" value="Genomic_DNA"/>
</dbReference>
<evidence type="ECO:0000313" key="3">
    <source>
        <dbReference type="Proteomes" id="UP000268350"/>
    </source>
</evidence>